<dbReference type="EMBL" id="JARAOO010000004">
    <property type="protein sequence ID" value="KAJ7971593.1"/>
    <property type="molecule type" value="Genomic_DNA"/>
</dbReference>
<keyword evidence="2" id="KW-1185">Reference proteome</keyword>
<name>A0AAD7PYR0_QUISA</name>
<organism evidence="1 2">
    <name type="scientific">Quillaja saponaria</name>
    <name type="common">Soap bark tree</name>
    <dbReference type="NCBI Taxonomy" id="32244"/>
    <lineage>
        <taxon>Eukaryota</taxon>
        <taxon>Viridiplantae</taxon>
        <taxon>Streptophyta</taxon>
        <taxon>Embryophyta</taxon>
        <taxon>Tracheophyta</taxon>
        <taxon>Spermatophyta</taxon>
        <taxon>Magnoliopsida</taxon>
        <taxon>eudicotyledons</taxon>
        <taxon>Gunneridae</taxon>
        <taxon>Pentapetalae</taxon>
        <taxon>rosids</taxon>
        <taxon>fabids</taxon>
        <taxon>Fabales</taxon>
        <taxon>Quillajaceae</taxon>
        <taxon>Quillaja</taxon>
    </lineage>
</organism>
<proteinExistence type="predicted"/>
<evidence type="ECO:0000313" key="1">
    <source>
        <dbReference type="EMBL" id="KAJ7971593.1"/>
    </source>
</evidence>
<dbReference type="Proteomes" id="UP001163823">
    <property type="component" value="Chromosome 4"/>
</dbReference>
<comment type="caution">
    <text evidence="1">The sequence shown here is derived from an EMBL/GenBank/DDBJ whole genome shotgun (WGS) entry which is preliminary data.</text>
</comment>
<dbReference type="KEGG" id="qsa:O6P43_009602"/>
<evidence type="ECO:0000313" key="2">
    <source>
        <dbReference type="Proteomes" id="UP001163823"/>
    </source>
</evidence>
<accession>A0AAD7PYR0</accession>
<dbReference type="AlphaFoldDB" id="A0AAD7PYR0"/>
<protein>
    <submittedName>
        <fullName evidence="1">(+)-neomenthol dehydrogenase</fullName>
    </submittedName>
</protein>
<gene>
    <name evidence="1" type="ORF">O6P43_009602</name>
</gene>
<reference evidence="1" key="1">
    <citation type="journal article" date="2023" name="Science">
        <title>Elucidation of the pathway for biosynthesis of saponin adjuvants from the soapbark tree.</title>
        <authorList>
            <person name="Reed J."/>
            <person name="Orme A."/>
            <person name="El-Demerdash A."/>
            <person name="Owen C."/>
            <person name="Martin L.B.B."/>
            <person name="Misra R.C."/>
            <person name="Kikuchi S."/>
            <person name="Rejzek M."/>
            <person name="Martin A.C."/>
            <person name="Harkess A."/>
            <person name="Leebens-Mack J."/>
            <person name="Louveau T."/>
            <person name="Stephenson M.J."/>
            <person name="Osbourn A."/>
        </authorList>
    </citation>
    <scope>NUCLEOTIDE SEQUENCE</scope>
    <source>
        <strain evidence="1">S10</strain>
    </source>
</reference>
<sequence length="172" mass="19650">METMVAFVRVDGNKGRHIVDLGIEYYKILLYLCLTKTNSESSASAIGLFITLSVPNLQTQILFLKLKRSPRFVSSSSLIFFGFLQTRTPLPSLSLFPLLRASLIGFQTSFTAVQTPPSFKPTCITDASSLIINEQKRRKREMGSKEQGKERREERLQEISFLRTILYSDYQR</sequence>